<evidence type="ECO:0000313" key="9">
    <source>
        <dbReference type="EMBL" id="GHO93418.1"/>
    </source>
</evidence>
<keyword evidence="7 8" id="KW-0472">Membrane</keyword>
<evidence type="ECO:0000256" key="2">
    <source>
        <dbReference type="ARBA" id="ARBA00022475"/>
    </source>
</evidence>
<gene>
    <name evidence="9" type="ORF">KSF_034660</name>
</gene>
<feature type="transmembrane region" description="Helical" evidence="8">
    <location>
        <begin position="73"/>
        <end position="95"/>
    </location>
</feature>
<dbReference type="Proteomes" id="UP000597444">
    <property type="component" value="Unassembled WGS sequence"/>
</dbReference>
<feature type="transmembrane region" description="Helical" evidence="8">
    <location>
        <begin position="397"/>
        <end position="416"/>
    </location>
</feature>
<dbReference type="GO" id="GO:0016763">
    <property type="term" value="F:pentosyltransferase activity"/>
    <property type="evidence" value="ECO:0007669"/>
    <property type="project" value="TreeGrafter"/>
</dbReference>
<evidence type="ECO:0000256" key="1">
    <source>
        <dbReference type="ARBA" id="ARBA00004651"/>
    </source>
</evidence>
<dbReference type="InterPro" id="IPR050297">
    <property type="entry name" value="LipidA_mod_glycosyltrf_83"/>
</dbReference>
<keyword evidence="3" id="KW-0328">Glycosyltransferase</keyword>
<dbReference type="EMBL" id="BNJK01000001">
    <property type="protein sequence ID" value="GHO93418.1"/>
    <property type="molecule type" value="Genomic_DNA"/>
</dbReference>
<comment type="subcellular location">
    <subcellularLocation>
        <location evidence="1">Cell membrane</location>
        <topology evidence="1">Multi-pass membrane protein</topology>
    </subcellularLocation>
</comment>
<feature type="transmembrane region" description="Helical" evidence="8">
    <location>
        <begin position="327"/>
        <end position="348"/>
    </location>
</feature>
<dbReference type="PANTHER" id="PTHR33908">
    <property type="entry name" value="MANNOSYLTRANSFERASE YKCB-RELATED"/>
    <property type="match status" value="1"/>
</dbReference>
<feature type="transmembrane region" description="Helical" evidence="8">
    <location>
        <begin position="368"/>
        <end position="385"/>
    </location>
</feature>
<keyword evidence="6 8" id="KW-1133">Transmembrane helix</keyword>
<proteinExistence type="predicted"/>
<evidence type="ECO:0000256" key="6">
    <source>
        <dbReference type="ARBA" id="ARBA00022989"/>
    </source>
</evidence>
<evidence type="ECO:0000256" key="7">
    <source>
        <dbReference type="ARBA" id="ARBA00023136"/>
    </source>
</evidence>
<keyword evidence="4" id="KW-0808">Transferase</keyword>
<dbReference type="GO" id="GO:0009103">
    <property type="term" value="P:lipopolysaccharide biosynthetic process"/>
    <property type="evidence" value="ECO:0007669"/>
    <property type="project" value="UniProtKB-ARBA"/>
</dbReference>
<comment type="caution">
    <text evidence="9">The sequence shown here is derived from an EMBL/GenBank/DDBJ whole genome shotgun (WGS) entry which is preliminary data.</text>
</comment>
<name>A0A8J3IJ61_9CHLR</name>
<accession>A0A8J3IJ61</accession>
<organism evidence="9 10">
    <name type="scientific">Reticulibacter mediterranei</name>
    <dbReference type="NCBI Taxonomy" id="2778369"/>
    <lineage>
        <taxon>Bacteria</taxon>
        <taxon>Bacillati</taxon>
        <taxon>Chloroflexota</taxon>
        <taxon>Ktedonobacteria</taxon>
        <taxon>Ktedonobacterales</taxon>
        <taxon>Reticulibacteraceae</taxon>
        <taxon>Reticulibacter</taxon>
    </lineage>
</organism>
<feature type="transmembrane region" description="Helical" evidence="8">
    <location>
        <begin position="101"/>
        <end position="122"/>
    </location>
</feature>
<feature type="transmembrane region" description="Helical" evidence="8">
    <location>
        <begin position="27"/>
        <end position="52"/>
    </location>
</feature>
<keyword evidence="2" id="KW-1003">Cell membrane</keyword>
<evidence type="ECO:0000256" key="5">
    <source>
        <dbReference type="ARBA" id="ARBA00022692"/>
    </source>
</evidence>
<feature type="transmembrane region" description="Helical" evidence="8">
    <location>
        <begin position="159"/>
        <end position="175"/>
    </location>
</feature>
<evidence type="ECO:0000256" key="4">
    <source>
        <dbReference type="ARBA" id="ARBA00022679"/>
    </source>
</evidence>
<feature type="transmembrane region" description="Helical" evidence="8">
    <location>
        <begin position="233"/>
        <end position="250"/>
    </location>
</feature>
<keyword evidence="10" id="KW-1185">Reference proteome</keyword>
<protein>
    <recommendedName>
        <fullName evidence="11">Glycosyltransferase RgtA/B/C/D-like domain-containing protein</fullName>
    </recommendedName>
</protein>
<feature type="transmembrane region" description="Helical" evidence="8">
    <location>
        <begin position="210"/>
        <end position="226"/>
    </location>
</feature>
<dbReference type="GO" id="GO:0005886">
    <property type="term" value="C:plasma membrane"/>
    <property type="evidence" value="ECO:0007669"/>
    <property type="project" value="UniProtKB-SubCell"/>
</dbReference>
<dbReference type="AlphaFoldDB" id="A0A8J3IJ61"/>
<evidence type="ECO:0008006" key="11">
    <source>
        <dbReference type="Google" id="ProtNLM"/>
    </source>
</evidence>
<feature type="transmembrane region" description="Helical" evidence="8">
    <location>
        <begin position="428"/>
        <end position="454"/>
    </location>
</feature>
<dbReference type="PANTHER" id="PTHR33908:SF11">
    <property type="entry name" value="MEMBRANE PROTEIN"/>
    <property type="match status" value="1"/>
</dbReference>
<feature type="transmembrane region" description="Helical" evidence="8">
    <location>
        <begin position="129"/>
        <end position="147"/>
    </location>
</feature>
<evidence type="ECO:0000256" key="3">
    <source>
        <dbReference type="ARBA" id="ARBA00022676"/>
    </source>
</evidence>
<evidence type="ECO:0000313" key="10">
    <source>
        <dbReference type="Proteomes" id="UP000597444"/>
    </source>
</evidence>
<reference evidence="9" key="1">
    <citation type="submission" date="2020-10" db="EMBL/GenBank/DDBJ databases">
        <title>Taxonomic study of unclassified bacteria belonging to the class Ktedonobacteria.</title>
        <authorList>
            <person name="Yabe S."/>
            <person name="Wang C.M."/>
            <person name="Zheng Y."/>
            <person name="Sakai Y."/>
            <person name="Cavaletti L."/>
            <person name="Monciardini P."/>
            <person name="Donadio S."/>
        </authorList>
    </citation>
    <scope>NUCLEOTIDE SEQUENCE</scope>
    <source>
        <strain evidence="9">ID150040</strain>
    </source>
</reference>
<keyword evidence="5 8" id="KW-0812">Transmembrane</keyword>
<evidence type="ECO:0000256" key="8">
    <source>
        <dbReference type="SAM" id="Phobius"/>
    </source>
</evidence>
<sequence length="577" mass="63694">MFCPSPGRYKTHRWICMKYLKISLNEVAAVLLIIAATVLRLIFTALGGPLTNSDEGTIGIMALHIAYRGEHPIFFYGQYYMGALEAYVAAAIFHLLGPSLFTLRLGLVLMITGFLASTYLLTRLLYSKTWALVTLLLLGLGSSYVLGRELSAIGGYPETLLFGSLSCLFACWLALTCNPALPMRKRAWRFPVYACWGLVAGLGLWSDLLIIPFVFMPGLLLLIACWRELLQAVAALSALLGLVAGAYPLIRYNLTAAPGKDSLTTLRGLHGTSNSYLELVNIVKELKGTVQISIPMMTGNPFCPVTELSFLGPNSPHSLQCTLIHGVWGFGYLLVFAIAFALVFWAIWRGLRRRAPVEERQDVMRQTARLSLLGAGLMALMLYTFSDAPLTWPGIHGRYIIGLLIVTPAILWPLWAGLRTMQVRFVGLITRIISAIALVGMCAVLIAGTVLAFAELPSIQAKNQHDQTLINDLEHLGVKHIYTDYWTCNKIAFLSNDKVICGVVTGSLTPSHNRDPHYYDIVSADPASAYVFPIDTGYNAPSDKSTRIPAVEQKLKSKGVKYRYLVQDDYIFYVPEV</sequence>